<dbReference type="SUPFAM" id="SSF53671">
    <property type="entry name" value="Aspartate/ornithine carbamoyltransferase"/>
    <property type="match status" value="1"/>
</dbReference>
<name>A0A3B1DWE5_9ZZZZ</name>
<evidence type="ECO:0000256" key="1">
    <source>
        <dbReference type="ARBA" id="ARBA00022679"/>
    </source>
</evidence>
<reference evidence="3" key="1">
    <citation type="submission" date="2018-06" db="EMBL/GenBank/DDBJ databases">
        <authorList>
            <person name="Zhirakovskaya E."/>
        </authorList>
    </citation>
    <scope>NUCLEOTIDE SEQUENCE</scope>
</reference>
<protein>
    <submittedName>
        <fullName evidence="3">Aspartate carbamoyltransferase</fullName>
        <ecNumber evidence="3">2.1.3.2</ecNumber>
    </submittedName>
</protein>
<dbReference type="InterPro" id="IPR006130">
    <property type="entry name" value="Asp/Orn_carbamoylTrfase"/>
</dbReference>
<dbReference type="EMBL" id="UOGK01000413">
    <property type="protein sequence ID" value="VAX40584.1"/>
    <property type="molecule type" value="Genomic_DNA"/>
</dbReference>
<dbReference type="GO" id="GO:0016597">
    <property type="term" value="F:amino acid binding"/>
    <property type="evidence" value="ECO:0007669"/>
    <property type="project" value="InterPro"/>
</dbReference>
<dbReference type="AlphaFoldDB" id="A0A3B1DWE5"/>
<dbReference type="PRINTS" id="PR00100">
    <property type="entry name" value="AOTCASE"/>
</dbReference>
<keyword evidence="1 3" id="KW-0808">Transferase</keyword>
<dbReference type="Pfam" id="PF02729">
    <property type="entry name" value="OTCace_N"/>
    <property type="match status" value="1"/>
</dbReference>
<organism evidence="3">
    <name type="scientific">hydrothermal vent metagenome</name>
    <dbReference type="NCBI Taxonomy" id="652676"/>
    <lineage>
        <taxon>unclassified sequences</taxon>
        <taxon>metagenomes</taxon>
        <taxon>ecological metagenomes</taxon>
    </lineage>
</organism>
<dbReference type="GO" id="GO:0004070">
    <property type="term" value="F:aspartate carbamoyltransferase activity"/>
    <property type="evidence" value="ECO:0007669"/>
    <property type="project" value="UniProtKB-EC"/>
</dbReference>
<feature type="non-terminal residue" evidence="3">
    <location>
        <position position="171"/>
    </location>
</feature>
<dbReference type="PRINTS" id="PR00101">
    <property type="entry name" value="ATCASE"/>
</dbReference>
<dbReference type="PANTHER" id="PTHR45753">
    <property type="entry name" value="ORNITHINE CARBAMOYLTRANSFERASE, MITOCHONDRIAL"/>
    <property type="match status" value="1"/>
</dbReference>
<dbReference type="PROSITE" id="PS00097">
    <property type="entry name" value="CARBAMOYLTRANSFERASE"/>
    <property type="match status" value="1"/>
</dbReference>
<evidence type="ECO:0000313" key="3">
    <source>
        <dbReference type="EMBL" id="VAX40584.1"/>
    </source>
</evidence>
<proteinExistence type="predicted"/>
<dbReference type="InterPro" id="IPR006132">
    <property type="entry name" value="Asp/Orn_carbamoyltranf_P-bd"/>
</dbReference>
<gene>
    <name evidence="3" type="ORF">MNBD_PLANCTO03-2237</name>
</gene>
<evidence type="ECO:0000259" key="2">
    <source>
        <dbReference type="Pfam" id="PF02729"/>
    </source>
</evidence>
<dbReference type="PANTHER" id="PTHR45753:SF6">
    <property type="entry name" value="ASPARTATE CARBAMOYLTRANSFERASE"/>
    <property type="match status" value="1"/>
</dbReference>
<dbReference type="GO" id="GO:0006520">
    <property type="term" value="P:amino acid metabolic process"/>
    <property type="evidence" value="ECO:0007669"/>
    <property type="project" value="InterPro"/>
</dbReference>
<dbReference type="Gene3D" id="3.40.50.1370">
    <property type="entry name" value="Aspartate/ornithine carbamoyltransferase"/>
    <property type="match status" value="1"/>
</dbReference>
<sequence>MDVNAERSVLGLAGMEASRLRRLLGRARELWPAAMGECEGEKPLAGKTVATVFFEPSTRTRTSFAIAAQRMGAAVVDLSSGASSLSKGESMHDTVRNIEAMGIEAIVVRAPQAGAAALIHEAVSCSVVNAGDGRHEHPTQGLLDIAALAEALGRDAEFDLSGVRVAIVGDV</sequence>
<dbReference type="EC" id="2.1.3.2" evidence="3"/>
<dbReference type="GO" id="GO:0005829">
    <property type="term" value="C:cytosol"/>
    <property type="evidence" value="ECO:0007669"/>
    <property type="project" value="TreeGrafter"/>
</dbReference>
<dbReference type="InterPro" id="IPR036901">
    <property type="entry name" value="Asp/Orn_carbamoylTrfase_sf"/>
</dbReference>
<accession>A0A3B1DWE5</accession>
<feature type="domain" description="Aspartate/ornithine carbamoyltransferase carbamoyl-P binding" evidence="2">
    <location>
        <begin position="7"/>
        <end position="150"/>
    </location>
</feature>